<evidence type="ECO:0000256" key="3">
    <source>
        <dbReference type="ARBA" id="ARBA00022679"/>
    </source>
</evidence>
<dbReference type="PROSITE" id="PS51038">
    <property type="entry name" value="BAH"/>
    <property type="match status" value="2"/>
</dbReference>
<protein>
    <recommendedName>
        <fullName evidence="9">Cytosine-specific methyltransferase</fullName>
        <ecNumber evidence="9">2.1.1.37</ecNumber>
    </recommendedName>
</protein>
<keyword evidence="5" id="KW-0238">DNA-binding</keyword>
<keyword evidence="3 7" id="KW-0808">Transferase</keyword>
<dbReference type="InterPro" id="IPR043151">
    <property type="entry name" value="BAH_sf"/>
</dbReference>
<dbReference type="NCBIfam" id="TIGR00675">
    <property type="entry name" value="dcm"/>
    <property type="match status" value="1"/>
</dbReference>
<evidence type="ECO:0000256" key="5">
    <source>
        <dbReference type="ARBA" id="ARBA00023125"/>
    </source>
</evidence>
<dbReference type="CDD" id="cd04712">
    <property type="entry name" value="BAH_DCM_I"/>
    <property type="match status" value="1"/>
</dbReference>
<dbReference type="STRING" id="177199.A0A420Y037"/>
<evidence type="ECO:0000256" key="8">
    <source>
        <dbReference type="RuleBase" id="RU000416"/>
    </source>
</evidence>
<reference evidence="12 13" key="1">
    <citation type="submission" date="2018-08" db="EMBL/GenBank/DDBJ databases">
        <title>Draft genome of the lignicolous fungus Coniochaeta pulveracea.</title>
        <authorList>
            <person name="Borstlap C.J."/>
            <person name="De Witt R.N."/>
            <person name="Botha A."/>
            <person name="Volschenk H."/>
        </authorList>
    </citation>
    <scope>NUCLEOTIDE SEQUENCE [LARGE SCALE GENOMIC DNA]</scope>
    <source>
        <strain evidence="12 13">CAB683</strain>
    </source>
</reference>
<evidence type="ECO:0000256" key="9">
    <source>
        <dbReference type="RuleBase" id="RU000417"/>
    </source>
</evidence>
<dbReference type="OrthoDB" id="5376140at2759"/>
<evidence type="ECO:0000256" key="1">
    <source>
        <dbReference type="ARBA" id="ARBA00004123"/>
    </source>
</evidence>
<dbReference type="PRINTS" id="PR00105">
    <property type="entry name" value="C5METTRFRASE"/>
</dbReference>
<organism evidence="12 13">
    <name type="scientific">Coniochaeta pulveracea</name>
    <dbReference type="NCBI Taxonomy" id="177199"/>
    <lineage>
        <taxon>Eukaryota</taxon>
        <taxon>Fungi</taxon>
        <taxon>Dikarya</taxon>
        <taxon>Ascomycota</taxon>
        <taxon>Pezizomycotina</taxon>
        <taxon>Sordariomycetes</taxon>
        <taxon>Sordariomycetidae</taxon>
        <taxon>Coniochaetales</taxon>
        <taxon>Coniochaetaceae</taxon>
        <taxon>Coniochaeta</taxon>
    </lineage>
</organism>
<evidence type="ECO:0000256" key="10">
    <source>
        <dbReference type="SAM" id="MobiDB-lite"/>
    </source>
</evidence>
<dbReference type="EC" id="2.1.1.37" evidence="9"/>
<dbReference type="PROSITE" id="PS00094">
    <property type="entry name" value="C5_MTASE_1"/>
    <property type="match status" value="1"/>
</dbReference>
<feature type="domain" description="BAH" evidence="11">
    <location>
        <begin position="458"/>
        <end position="591"/>
    </location>
</feature>
<evidence type="ECO:0000313" key="12">
    <source>
        <dbReference type="EMBL" id="RKU41120.1"/>
    </source>
</evidence>
<feature type="region of interest" description="Disordered" evidence="10">
    <location>
        <begin position="1"/>
        <end position="90"/>
    </location>
</feature>
<feature type="compositionally biased region" description="Basic and acidic residues" evidence="10">
    <location>
        <begin position="33"/>
        <end position="49"/>
    </location>
</feature>
<comment type="similarity">
    <text evidence="7 8">Belongs to the class I-like SAM-binding methyltransferase superfamily. C5-methyltransferase family.</text>
</comment>
<dbReference type="InterPro" id="IPR057215">
    <property type="entry name" value="DUF7893"/>
</dbReference>
<keyword evidence="13" id="KW-1185">Reference proteome</keyword>
<evidence type="ECO:0000256" key="6">
    <source>
        <dbReference type="ARBA" id="ARBA00023242"/>
    </source>
</evidence>
<dbReference type="Pfam" id="PF25423">
    <property type="entry name" value="DUF7893"/>
    <property type="match status" value="1"/>
</dbReference>
<sequence length="1314" mass="147222">MPFLPSTPSASPGSETDPFSSDTSSMGESPDTPIKKGTFEDQDSDRQSSSDEIVVARSGPKQLAHSPRKSSTHSLALPTPVSPGPDTLSQLTDTDKVALLNTIPRRNIEVRLPRSTLVNPRSSFLGWTSPDAVPLTTEHDALSQLVRQVESEVDIQQEDFIEFELDNFCVYVDSERYPYELRPLHHLCTRAASDNFYFDGVLSHGDSRFFVRRVPFRELPVGNYLVANHTVGDQIWIRSRRNESRTPAIYYKLGRPSLEYERFHDGFLWIADLAKHVVDFCEHMSGRNRPITLHDFRDTFSSWLQKHHQKSSEFRIWRKQHPSDDFRTSVTANVEYIYKEVYGILGPKSAHKIQLFKEIKSFTHYKPIQSLSDHGMTTPPTIVTPYVHRCFSHSEFGDLLLPIQPQDGCQNPAKDGLHDVTPPANAFDLASIFDCADEQPVGINLTPHRKVAHYRMTDAIKPGDTISTPPDGSTVSKWKSEMPKGAVEEQQPRWFGLVQKVHISKKGTRRFDVIWLYRPVDTPCCKMVYPWHNELFLSDSCNCEGTIHHKVDEDEVLAVHKVHWGVGPDTMAEFFVRQTYQVDSRRWISLERHHMRCNHDKPESFPYHIGDTVLVLLPGTQDRVEPYEVVKVFKQDQRKFVRLRRLLRRAEVTPSANARPNELVYTNTMAVVKAGNIVGRCYIRFFPKTERIPAPYDRDGTANFFFISHRLDYATDGKEVYVPLKTAPATMRQGFDPNRPISPGLKLRGLDLFCGSGNFGRGLEEGGVVNMRWANDIWDKAMHTYMANASRDTNGILGSVDDLLQRGLEGYYQGGLPRPGEVDYICGGSPCQGFSIITNDKTSDRQKKNRSLVASFASFVDFYRPKYGILENVPHIVQTGKGRDEDAFSQLICTIVGLGYQVQVVLGDAWAHGAPQSRSRVFLSFAAAGFQLPEPPRPTHSHPPGVRTRGLGRLTSGDPFVDRSMEPTPFKFVSAAEATSDLPPIYDGKADCSVAFPDHRVSIGMTQKGRIQVNRIPTHPHGMTFARTWNEGKGVMTPSERTLFPTAGLRVTFKKSSGWGRIKPGGLFHTITTCCQPTDARVGRALHWHEDRPITLMEARRAQGFPDHEVLTGPPADQYHLVGNSVARPMALALGLQLRKAWLGTLYDETFIPIPAEETLAMRPDAAKHETEESKDEKVHDVEEADLEDIVVAFDTQWGSLDIDTGVNPAGTSVTDVNTSHWDRKRSISQTLEKPVLVQPKRLRLQHGNNVDSTDSETDTEQSAIGAGNGTPDISAYAVHPPISHPDAVISTPTVVKLSPAPSIDLTGDDQVGI</sequence>
<comment type="subcellular location">
    <subcellularLocation>
        <location evidence="1">Nucleus</location>
    </subcellularLocation>
</comment>
<gene>
    <name evidence="12" type="primary">DIM-2</name>
    <name evidence="12" type="ORF">DL546_003525</name>
</gene>
<dbReference type="InterPro" id="IPR018117">
    <property type="entry name" value="C5_DNA_meth_AS"/>
</dbReference>
<feature type="domain" description="BAH" evidence="11">
    <location>
        <begin position="605"/>
        <end position="722"/>
    </location>
</feature>
<keyword evidence="4 7" id="KW-0949">S-adenosyl-L-methionine</keyword>
<dbReference type="InterPro" id="IPR050390">
    <property type="entry name" value="C5-Methyltransferase"/>
</dbReference>
<feature type="region of interest" description="Disordered" evidence="10">
    <location>
        <begin position="933"/>
        <end position="957"/>
    </location>
</feature>
<dbReference type="GO" id="GO:0044027">
    <property type="term" value="P:negative regulation of gene expression via chromosomal CpG island methylation"/>
    <property type="evidence" value="ECO:0007669"/>
    <property type="project" value="TreeGrafter"/>
</dbReference>
<proteinExistence type="inferred from homology"/>
<dbReference type="PANTHER" id="PTHR10629:SF54">
    <property type="entry name" value="DNA METHYLTRANSFERASE DIM-2"/>
    <property type="match status" value="1"/>
</dbReference>
<dbReference type="InterPro" id="IPR029063">
    <property type="entry name" value="SAM-dependent_MTases_sf"/>
</dbReference>
<evidence type="ECO:0000259" key="11">
    <source>
        <dbReference type="PROSITE" id="PS51038"/>
    </source>
</evidence>
<name>A0A420Y037_9PEZI</name>
<dbReference type="GO" id="GO:0032259">
    <property type="term" value="P:methylation"/>
    <property type="evidence" value="ECO:0007669"/>
    <property type="project" value="UniProtKB-KW"/>
</dbReference>
<dbReference type="PROSITE" id="PS51679">
    <property type="entry name" value="SAM_MT_C5"/>
    <property type="match status" value="1"/>
</dbReference>
<dbReference type="GO" id="GO:0003682">
    <property type="term" value="F:chromatin binding"/>
    <property type="evidence" value="ECO:0007669"/>
    <property type="project" value="InterPro"/>
</dbReference>
<feature type="region of interest" description="Disordered" evidence="10">
    <location>
        <begin position="1246"/>
        <end position="1273"/>
    </location>
</feature>
<dbReference type="InterPro" id="IPR001525">
    <property type="entry name" value="C5_MeTfrase"/>
</dbReference>
<feature type="compositionally biased region" description="Polar residues" evidence="10">
    <location>
        <begin position="1"/>
        <end position="27"/>
    </location>
</feature>
<dbReference type="GO" id="GO:0003677">
    <property type="term" value="F:DNA binding"/>
    <property type="evidence" value="ECO:0007669"/>
    <property type="project" value="UniProtKB-KW"/>
</dbReference>
<comment type="caution">
    <text evidence="12">The sequence shown here is derived from an EMBL/GenBank/DDBJ whole genome shotgun (WGS) entry which is preliminary data.</text>
</comment>
<dbReference type="EMBL" id="QVQW01000082">
    <property type="protein sequence ID" value="RKU41120.1"/>
    <property type="molecule type" value="Genomic_DNA"/>
</dbReference>
<keyword evidence="6" id="KW-0539">Nucleus</keyword>
<evidence type="ECO:0000313" key="13">
    <source>
        <dbReference type="Proteomes" id="UP000275385"/>
    </source>
</evidence>
<dbReference type="Pfam" id="PF00145">
    <property type="entry name" value="DNA_methylase"/>
    <property type="match status" value="1"/>
</dbReference>
<dbReference type="GO" id="GO:0003886">
    <property type="term" value="F:DNA (cytosine-5-)-methyltransferase activity"/>
    <property type="evidence" value="ECO:0007669"/>
    <property type="project" value="UniProtKB-EC"/>
</dbReference>
<feature type="active site" evidence="7">
    <location>
        <position position="831"/>
    </location>
</feature>
<evidence type="ECO:0000256" key="4">
    <source>
        <dbReference type="ARBA" id="ARBA00022691"/>
    </source>
</evidence>
<dbReference type="Proteomes" id="UP000275385">
    <property type="component" value="Unassembled WGS sequence"/>
</dbReference>
<dbReference type="SUPFAM" id="SSF53335">
    <property type="entry name" value="S-adenosyl-L-methionine-dependent methyltransferases"/>
    <property type="match status" value="1"/>
</dbReference>
<evidence type="ECO:0000256" key="2">
    <source>
        <dbReference type="ARBA" id="ARBA00022603"/>
    </source>
</evidence>
<keyword evidence="2 7" id="KW-0489">Methyltransferase</keyword>
<dbReference type="Gene3D" id="3.90.120.10">
    <property type="entry name" value="DNA Methylase, subunit A, domain 2"/>
    <property type="match status" value="1"/>
</dbReference>
<comment type="catalytic activity">
    <reaction evidence="9">
        <text>a 2'-deoxycytidine in DNA + S-adenosyl-L-methionine = a 5-methyl-2'-deoxycytidine in DNA + S-adenosyl-L-homocysteine + H(+)</text>
        <dbReference type="Rhea" id="RHEA:13681"/>
        <dbReference type="Rhea" id="RHEA-COMP:11369"/>
        <dbReference type="Rhea" id="RHEA-COMP:11370"/>
        <dbReference type="ChEBI" id="CHEBI:15378"/>
        <dbReference type="ChEBI" id="CHEBI:57856"/>
        <dbReference type="ChEBI" id="CHEBI:59789"/>
        <dbReference type="ChEBI" id="CHEBI:85452"/>
        <dbReference type="ChEBI" id="CHEBI:85454"/>
        <dbReference type="EC" id="2.1.1.37"/>
    </reaction>
</comment>
<dbReference type="GO" id="GO:0005634">
    <property type="term" value="C:nucleus"/>
    <property type="evidence" value="ECO:0007669"/>
    <property type="project" value="UniProtKB-SubCell"/>
</dbReference>
<dbReference type="Gene3D" id="2.30.30.490">
    <property type="match status" value="2"/>
</dbReference>
<dbReference type="InterPro" id="IPR001025">
    <property type="entry name" value="BAH_dom"/>
</dbReference>
<dbReference type="Gene3D" id="3.40.50.150">
    <property type="entry name" value="Vaccinia Virus protein VP39"/>
    <property type="match status" value="1"/>
</dbReference>
<dbReference type="PANTHER" id="PTHR10629">
    <property type="entry name" value="CYTOSINE-SPECIFIC METHYLTRANSFERASE"/>
    <property type="match status" value="1"/>
</dbReference>
<accession>A0A420Y037</accession>
<evidence type="ECO:0000256" key="7">
    <source>
        <dbReference type="PROSITE-ProRule" id="PRU01016"/>
    </source>
</evidence>